<dbReference type="AlphaFoldDB" id="A0A9P6R9D7"/>
<dbReference type="OrthoDB" id="2448696at2759"/>
<gene>
    <name evidence="2" type="ORF">BGZ97_008273</name>
</gene>
<keyword evidence="3" id="KW-1185">Reference proteome</keyword>
<proteinExistence type="predicted"/>
<sequence length="149" mass="16348">MDISMAMDEGTLDILKRESIVQHSLATDSTSSSISQAKVLNLRQRKWNSIRKEWQEWHDVQATHAPDLPSPPSQQPQSQIQPQPPVAAAISRASATEIAVSSRSTSGNHLITYFIRNGSGVRYGPAEEGIITAATATHLFIRPPPPEQQ</sequence>
<accession>A0A9P6R9D7</accession>
<evidence type="ECO:0000313" key="3">
    <source>
        <dbReference type="Proteomes" id="UP000823405"/>
    </source>
</evidence>
<evidence type="ECO:0000256" key="1">
    <source>
        <dbReference type="SAM" id="MobiDB-lite"/>
    </source>
</evidence>
<protein>
    <submittedName>
        <fullName evidence="2">Uncharacterized protein</fullName>
    </submittedName>
</protein>
<comment type="caution">
    <text evidence="2">The sequence shown here is derived from an EMBL/GenBank/DDBJ whole genome shotgun (WGS) entry which is preliminary data.</text>
</comment>
<name>A0A9P6R9D7_9FUNG</name>
<dbReference type="Proteomes" id="UP000823405">
    <property type="component" value="Unassembled WGS sequence"/>
</dbReference>
<evidence type="ECO:0000313" key="2">
    <source>
        <dbReference type="EMBL" id="KAG0315414.1"/>
    </source>
</evidence>
<feature type="region of interest" description="Disordered" evidence="1">
    <location>
        <begin position="58"/>
        <end position="90"/>
    </location>
</feature>
<dbReference type="EMBL" id="JAAAIN010000375">
    <property type="protein sequence ID" value="KAG0315414.1"/>
    <property type="molecule type" value="Genomic_DNA"/>
</dbReference>
<organism evidence="2 3">
    <name type="scientific">Linnemannia gamsii</name>
    <dbReference type="NCBI Taxonomy" id="64522"/>
    <lineage>
        <taxon>Eukaryota</taxon>
        <taxon>Fungi</taxon>
        <taxon>Fungi incertae sedis</taxon>
        <taxon>Mucoromycota</taxon>
        <taxon>Mortierellomycotina</taxon>
        <taxon>Mortierellomycetes</taxon>
        <taxon>Mortierellales</taxon>
        <taxon>Mortierellaceae</taxon>
        <taxon>Linnemannia</taxon>
    </lineage>
</organism>
<reference evidence="2" key="1">
    <citation type="journal article" date="2020" name="Fungal Divers.">
        <title>Resolving the Mortierellaceae phylogeny through synthesis of multi-gene phylogenetics and phylogenomics.</title>
        <authorList>
            <person name="Vandepol N."/>
            <person name="Liber J."/>
            <person name="Desiro A."/>
            <person name="Na H."/>
            <person name="Kennedy M."/>
            <person name="Barry K."/>
            <person name="Grigoriev I.V."/>
            <person name="Miller A.N."/>
            <person name="O'Donnell K."/>
            <person name="Stajich J.E."/>
            <person name="Bonito G."/>
        </authorList>
    </citation>
    <scope>NUCLEOTIDE SEQUENCE</scope>
    <source>
        <strain evidence="2">NVP60</strain>
    </source>
</reference>